<proteinExistence type="predicted"/>
<dbReference type="EMBL" id="JBHSBU010000001">
    <property type="protein sequence ID" value="MFC4160356.1"/>
    <property type="molecule type" value="Genomic_DNA"/>
</dbReference>
<feature type="domain" description="N-acetyltransferase" evidence="1">
    <location>
        <begin position="3"/>
        <end position="154"/>
    </location>
</feature>
<keyword evidence="2" id="KW-0012">Acyltransferase</keyword>
<dbReference type="Proteomes" id="UP001595791">
    <property type="component" value="Unassembled WGS sequence"/>
</dbReference>
<dbReference type="GO" id="GO:0016746">
    <property type="term" value="F:acyltransferase activity"/>
    <property type="evidence" value="ECO:0007669"/>
    <property type="project" value="UniProtKB-KW"/>
</dbReference>
<dbReference type="Gene3D" id="3.40.630.30">
    <property type="match status" value="1"/>
</dbReference>
<sequence>MNLTLRPETASDAESIGHLTAAAFRDLPYSSHTEQFIVAALRRAGQLTVSLLAEEDGVIVGHVAISPVTISSGAAGWYGLGPISVAPARQRQGIGSQLMAAALAELRGRGGRGCVLLGDPAYYARFGFRHQPGLELPGVPQQYFQALSFSEEWPLGTVQYHRAFAATA</sequence>
<dbReference type="PANTHER" id="PTHR43617">
    <property type="entry name" value="L-AMINO ACID N-ACETYLTRANSFERASE"/>
    <property type="match status" value="1"/>
</dbReference>
<dbReference type="InterPro" id="IPR050276">
    <property type="entry name" value="MshD_Acetyltransferase"/>
</dbReference>
<organism evidence="2 3">
    <name type="scientific">Chitinimonas lacunae</name>
    <dbReference type="NCBI Taxonomy" id="1963018"/>
    <lineage>
        <taxon>Bacteria</taxon>
        <taxon>Pseudomonadati</taxon>
        <taxon>Pseudomonadota</taxon>
        <taxon>Betaproteobacteria</taxon>
        <taxon>Neisseriales</taxon>
        <taxon>Chitinibacteraceae</taxon>
        <taxon>Chitinimonas</taxon>
    </lineage>
</organism>
<dbReference type="CDD" id="cd04301">
    <property type="entry name" value="NAT_SF"/>
    <property type="match status" value="1"/>
</dbReference>
<accession>A0ABV8MSP1</accession>
<dbReference type="RefSeq" id="WP_378165094.1">
    <property type="nucleotide sequence ID" value="NZ_JBHSBU010000001.1"/>
</dbReference>
<reference evidence="3" key="1">
    <citation type="journal article" date="2019" name="Int. J. Syst. Evol. Microbiol.">
        <title>The Global Catalogue of Microorganisms (GCM) 10K type strain sequencing project: providing services to taxonomists for standard genome sequencing and annotation.</title>
        <authorList>
            <consortium name="The Broad Institute Genomics Platform"/>
            <consortium name="The Broad Institute Genome Sequencing Center for Infectious Disease"/>
            <person name="Wu L."/>
            <person name="Ma J."/>
        </authorList>
    </citation>
    <scope>NUCLEOTIDE SEQUENCE [LARGE SCALE GENOMIC DNA]</scope>
    <source>
        <strain evidence="3">LMG 29894</strain>
    </source>
</reference>
<protein>
    <submittedName>
        <fullName evidence="2">GNAT family N-acetyltransferase</fullName>
        <ecNumber evidence="2">2.3.-.-</ecNumber>
    </submittedName>
</protein>
<name>A0ABV8MSP1_9NEIS</name>
<keyword evidence="3" id="KW-1185">Reference proteome</keyword>
<comment type="caution">
    <text evidence="2">The sequence shown here is derived from an EMBL/GenBank/DDBJ whole genome shotgun (WGS) entry which is preliminary data.</text>
</comment>
<evidence type="ECO:0000313" key="3">
    <source>
        <dbReference type="Proteomes" id="UP001595791"/>
    </source>
</evidence>
<dbReference type="InterPro" id="IPR000182">
    <property type="entry name" value="GNAT_dom"/>
</dbReference>
<dbReference type="EC" id="2.3.-.-" evidence="2"/>
<dbReference type="PANTHER" id="PTHR43617:SF2">
    <property type="entry name" value="UPF0039 PROTEIN SLL0451"/>
    <property type="match status" value="1"/>
</dbReference>
<dbReference type="SUPFAM" id="SSF55729">
    <property type="entry name" value="Acyl-CoA N-acyltransferases (Nat)"/>
    <property type="match status" value="1"/>
</dbReference>
<dbReference type="InterPro" id="IPR016181">
    <property type="entry name" value="Acyl_CoA_acyltransferase"/>
</dbReference>
<gene>
    <name evidence="2" type="ORF">ACFOW7_13510</name>
</gene>
<evidence type="ECO:0000313" key="2">
    <source>
        <dbReference type="EMBL" id="MFC4160356.1"/>
    </source>
</evidence>
<evidence type="ECO:0000259" key="1">
    <source>
        <dbReference type="PROSITE" id="PS51186"/>
    </source>
</evidence>
<dbReference type="Pfam" id="PF00583">
    <property type="entry name" value="Acetyltransf_1"/>
    <property type="match status" value="1"/>
</dbReference>
<dbReference type="PROSITE" id="PS51186">
    <property type="entry name" value="GNAT"/>
    <property type="match status" value="1"/>
</dbReference>
<keyword evidence="2" id="KW-0808">Transferase</keyword>